<dbReference type="Pfam" id="PF00196">
    <property type="entry name" value="GerE"/>
    <property type="match status" value="1"/>
</dbReference>
<dbReference type="Gene3D" id="1.10.10.10">
    <property type="entry name" value="Winged helix-like DNA-binding domain superfamily/Winged helix DNA-binding domain"/>
    <property type="match status" value="1"/>
</dbReference>
<evidence type="ECO:0000256" key="1">
    <source>
        <dbReference type="ARBA" id="ARBA00023015"/>
    </source>
</evidence>
<dbReference type="RefSeq" id="WP_386371641.1">
    <property type="nucleotide sequence ID" value="NZ_JBHUMP010000002.1"/>
</dbReference>
<evidence type="ECO:0000256" key="2">
    <source>
        <dbReference type="ARBA" id="ARBA00023125"/>
    </source>
</evidence>
<accession>A0ABW5TZX0</accession>
<name>A0ABW5TZX0_9RHOB</name>
<dbReference type="CDD" id="cd06170">
    <property type="entry name" value="LuxR_C_like"/>
    <property type="match status" value="1"/>
</dbReference>
<gene>
    <name evidence="5" type="ORF">ACFSUD_03860</name>
</gene>
<keyword evidence="2" id="KW-0238">DNA-binding</keyword>
<keyword evidence="1" id="KW-0805">Transcription regulation</keyword>
<feature type="domain" description="HTH luxR-type" evidence="4">
    <location>
        <begin position="166"/>
        <end position="231"/>
    </location>
</feature>
<dbReference type="SMART" id="SM00421">
    <property type="entry name" value="HTH_LUXR"/>
    <property type="match status" value="1"/>
</dbReference>
<organism evidence="5 6">
    <name type="scientific">Sulfitobacter aestuarii</name>
    <dbReference type="NCBI Taxonomy" id="2161676"/>
    <lineage>
        <taxon>Bacteria</taxon>
        <taxon>Pseudomonadati</taxon>
        <taxon>Pseudomonadota</taxon>
        <taxon>Alphaproteobacteria</taxon>
        <taxon>Rhodobacterales</taxon>
        <taxon>Roseobacteraceae</taxon>
        <taxon>Sulfitobacter</taxon>
    </lineage>
</organism>
<dbReference type="SUPFAM" id="SSF46894">
    <property type="entry name" value="C-terminal effector domain of the bipartite response regulators"/>
    <property type="match status" value="1"/>
</dbReference>
<evidence type="ECO:0000313" key="6">
    <source>
        <dbReference type="Proteomes" id="UP001597474"/>
    </source>
</evidence>
<protein>
    <submittedName>
        <fullName evidence="5">Response regulator transcription factor</fullName>
    </submittedName>
</protein>
<dbReference type="InterPro" id="IPR000792">
    <property type="entry name" value="Tscrpt_reg_LuxR_C"/>
</dbReference>
<dbReference type="InterPro" id="IPR016032">
    <property type="entry name" value="Sig_transdc_resp-reg_C-effctor"/>
</dbReference>
<reference evidence="6" key="1">
    <citation type="journal article" date="2019" name="Int. J. Syst. Evol. Microbiol.">
        <title>The Global Catalogue of Microorganisms (GCM) 10K type strain sequencing project: providing services to taxonomists for standard genome sequencing and annotation.</title>
        <authorList>
            <consortium name="The Broad Institute Genomics Platform"/>
            <consortium name="The Broad Institute Genome Sequencing Center for Infectious Disease"/>
            <person name="Wu L."/>
            <person name="Ma J."/>
        </authorList>
    </citation>
    <scope>NUCLEOTIDE SEQUENCE [LARGE SCALE GENOMIC DNA]</scope>
    <source>
        <strain evidence="6">TISTR 2562</strain>
    </source>
</reference>
<evidence type="ECO:0000256" key="3">
    <source>
        <dbReference type="ARBA" id="ARBA00023163"/>
    </source>
</evidence>
<keyword evidence="6" id="KW-1185">Reference proteome</keyword>
<sequence length="244" mass="26838">MDHEVNNADRNIDPCQLHGQNVVLLGSVRHFPNRMLQVFSAEFEEADFQRIADVAALQEIGETRAGADLTIVDEDFVDDILTRPQFYIDAAAPGRLVLAYRDCAVAQRLLAEKSVRTELSEIGFLPLNVQIDVWLSVMRLLLCGEVVYPQALLRGRDGAPVEATAEPCDKRKLTTREWEILTMVATGKQNKVIASDLELSEHTVKLHVHHILRKLGVSNRTGAATWFSLATGEAPGGADGAALS</sequence>
<dbReference type="PROSITE" id="PS00622">
    <property type="entry name" value="HTH_LUXR_1"/>
    <property type="match status" value="1"/>
</dbReference>
<keyword evidence="3" id="KW-0804">Transcription</keyword>
<proteinExistence type="predicted"/>
<dbReference type="Proteomes" id="UP001597474">
    <property type="component" value="Unassembled WGS sequence"/>
</dbReference>
<dbReference type="PROSITE" id="PS50043">
    <property type="entry name" value="HTH_LUXR_2"/>
    <property type="match status" value="1"/>
</dbReference>
<dbReference type="PANTHER" id="PTHR44688:SF16">
    <property type="entry name" value="DNA-BINDING TRANSCRIPTIONAL ACTIVATOR DEVR_DOSR"/>
    <property type="match status" value="1"/>
</dbReference>
<dbReference type="InterPro" id="IPR036388">
    <property type="entry name" value="WH-like_DNA-bd_sf"/>
</dbReference>
<dbReference type="EMBL" id="JBHUMP010000002">
    <property type="protein sequence ID" value="MFD2738698.1"/>
    <property type="molecule type" value="Genomic_DNA"/>
</dbReference>
<dbReference type="PRINTS" id="PR00038">
    <property type="entry name" value="HTHLUXR"/>
</dbReference>
<evidence type="ECO:0000313" key="5">
    <source>
        <dbReference type="EMBL" id="MFD2738698.1"/>
    </source>
</evidence>
<evidence type="ECO:0000259" key="4">
    <source>
        <dbReference type="PROSITE" id="PS50043"/>
    </source>
</evidence>
<dbReference type="PANTHER" id="PTHR44688">
    <property type="entry name" value="DNA-BINDING TRANSCRIPTIONAL ACTIVATOR DEVR_DOSR"/>
    <property type="match status" value="1"/>
</dbReference>
<comment type="caution">
    <text evidence="5">The sequence shown here is derived from an EMBL/GenBank/DDBJ whole genome shotgun (WGS) entry which is preliminary data.</text>
</comment>